<feature type="region of interest" description="Disordered" evidence="1">
    <location>
        <begin position="1"/>
        <end position="21"/>
    </location>
</feature>
<dbReference type="AlphaFoldDB" id="A0A0D3FKC6"/>
<name>A0A0D3FKC6_9ORYZ</name>
<proteinExistence type="predicted"/>
<evidence type="ECO:0000313" key="2">
    <source>
        <dbReference type="EnsemblPlants" id="OBART03G23010.1"/>
    </source>
</evidence>
<keyword evidence="3" id="KW-1185">Reference proteome</keyword>
<dbReference type="Gramene" id="OBART03G23010.1">
    <property type="protein sequence ID" value="OBART03G23010.1"/>
    <property type="gene ID" value="OBART03G23010"/>
</dbReference>
<dbReference type="Proteomes" id="UP000026960">
    <property type="component" value="Chromosome 3"/>
</dbReference>
<sequence>MDKTSRRVCQTRGQLGTNTRHGVANTARARQGTTMNHTPCRRRLAKKASGTVAARELHSTAMLEVEEEDPERLTMTSADNKVVDARTAMKTTKVAKLWSERATQLQLHVDAALIGDIAMLRRAPLSIATTSGGVDHRQRHYGPRGATQQQPEA</sequence>
<evidence type="ECO:0000256" key="1">
    <source>
        <dbReference type="SAM" id="MobiDB-lite"/>
    </source>
</evidence>
<dbReference type="PaxDb" id="65489-OBART03G23010.1"/>
<reference evidence="2" key="1">
    <citation type="journal article" date="2009" name="Rice">
        <title>De Novo Next Generation Sequencing of Plant Genomes.</title>
        <authorList>
            <person name="Rounsley S."/>
            <person name="Marri P.R."/>
            <person name="Yu Y."/>
            <person name="He R."/>
            <person name="Sisneros N."/>
            <person name="Goicoechea J.L."/>
            <person name="Lee S.J."/>
            <person name="Angelova A."/>
            <person name="Kudrna D."/>
            <person name="Luo M."/>
            <person name="Affourtit J."/>
            <person name="Desany B."/>
            <person name="Knight J."/>
            <person name="Niazi F."/>
            <person name="Egholm M."/>
            <person name="Wing R.A."/>
        </authorList>
    </citation>
    <scope>NUCLEOTIDE SEQUENCE [LARGE SCALE GENOMIC DNA]</scope>
    <source>
        <strain evidence="2">cv. IRGC 105608</strain>
    </source>
</reference>
<reference evidence="2" key="2">
    <citation type="submission" date="2015-03" db="UniProtKB">
        <authorList>
            <consortium name="EnsemblPlants"/>
        </authorList>
    </citation>
    <scope>IDENTIFICATION</scope>
</reference>
<feature type="compositionally biased region" description="Polar residues" evidence="1">
    <location>
        <begin position="7"/>
        <end position="20"/>
    </location>
</feature>
<dbReference type="HOGENOM" id="CLU_114716_0_0_1"/>
<accession>A0A0D3FKC6</accession>
<protein>
    <submittedName>
        <fullName evidence="2">Uncharacterized protein</fullName>
    </submittedName>
</protein>
<feature type="region of interest" description="Disordered" evidence="1">
    <location>
        <begin position="130"/>
        <end position="153"/>
    </location>
</feature>
<dbReference type="EnsemblPlants" id="OBART03G23010.1">
    <property type="protein sequence ID" value="OBART03G23010.1"/>
    <property type="gene ID" value="OBART03G23010"/>
</dbReference>
<evidence type="ECO:0000313" key="3">
    <source>
        <dbReference type="Proteomes" id="UP000026960"/>
    </source>
</evidence>
<organism evidence="2">
    <name type="scientific">Oryza barthii</name>
    <dbReference type="NCBI Taxonomy" id="65489"/>
    <lineage>
        <taxon>Eukaryota</taxon>
        <taxon>Viridiplantae</taxon>
        <taxon>Streptophyta</taxon>
        <taxon>Embryophyta</taxon>
        <taxon>Tracheophyta</taxon>
        <taxon>Spermatophyta</taxon>
        <taxon>Magnoliopsida</taxon>
        <taxon>Liliopsida</taxon>
        <taxon>Poales</taxon>
        <taxon>Poaceae</taxon>
        <taxon>BOP clade</taxon>
        <taxon>Oryzoideae</taxon>
        <taxon>Oryzeae</taxon>
        <taxon>Oryzinae</taxon>
        <taxon>Oryza</taxon>
    </lineage>
</organism>